<dbReference type="InterPro" id="IPR025669">
    <property type="entry name" value="AAA_dom"/>
</dbReference>
<keyword evidence="3" id="KW-1185">Reference proteome</keyword>
<dbReference type="EMBL" id="JANEYT010000018">
    <property type="protein sequence ID" value="MCQ1058353.1"/>
    <property type="molecule type" value="Genomic_DNA"/>
</dbReference>
<evidence type="ECO:0000313" key="3">
    <source>
        <dbReference type="Proteomes" id="UP001524460"/>
    </source>
</evidence>
<evidence type="ECO:0000313" key="2">
    <source>
        <dbReference type="EMBL" id="MCQ1058353.1"/>
    </source>
</evidence>
<dbReference type="SUPFAM" id="SSF52540">
    <property type="entry name" value="P-loop containing nucleoside triphosphate hydrolases"/>
    <property type="match status" value="1"/>
</dbReference>
<dbReference type="Gene3D" id="3.40.50.300">
    <property type="entry name" value="P-loop containing nucleotide triphosphate hydrolases"/>
    <property type="match status" value="1"/>
</dbReference>
<reference evidence="2 3" key="1">
    <citation type="submission" date="2022-07" db="EMBL/GenBank/DDBJ databases">
        <title>Photobacterium pectinilyticum sp. nov., a marine bacterium isolated from surface seawater of Qingdao offshore.</title>
        <authorList>
            <person name="Wang X."/>
        </authorList>
    </citation>
    <scope>NUCLEOTIDE SEQUENCE [LARGE SCALE GENOMIC DNA]</scope>
    <source>
        <strain evidence="2 3">ZSDE20</strain>
    </source>
</reference>
<dbReference type="CDD" id="cd02042">
    <property type="entry name" value="ParAB_family"/>
    <property type="match status" value="1"/>
</dbReference>
<gene>
    <name evidence="2" type="ORF">NHN17_09815</name>
</gene>
<dbReference type="Proteomes" id="UP001524460">
    <property type="component" value="Unassembled WGS sequence"/>
</dbReference>
<dbReference type="InterPro" id="IPR027417">
    <property type="entry name" value="P-loop_NTPase"/>
</dbReference>
<evidence type="ECO:0000259" key="1">
    <source>
        <dbReference type="Pfam" id="PF13614"/>
    </source>
</evidence>
<dbReference type="RefSeq" id="WP_255042226.1">
    <property type="nucleotide sequence ID" value="NZ_JANEYT010000018.1"/>
</dbReference>
<feature type="domain" description="AAA" evidence="1">
    <location>
        <begin position="112"/>
        <end position="297"/>
    </location>
</feature>
<sequence>MDYDQIVALGERAAEARENRSYIQVEAKSDAETKVYSKRELHTILKMMHVRIGEKNLTAKIEEIAAEKDREFERVGKNNQYKFTFDDVLFIAAEMGVPRYSDHGRKAFKLILENLKGGVGKSLSTIMFVDGITLLDRYMMLRHRVLIVDLDPQATTTQHYLPGYDIKEGDITSLTAMAMPDITREMLINSGLGIKKTSNPQVDILPCGTADGFLADDIDDPEICDGSKYFNLLQERITDLVEYDYDIILFDAGPHMDKVMKNCIAATDAIMVPVPPTFFNFDSSVRFIERLPEVIEELIEEGYNPAKLSFIGAYISKDLKTVNRRNKHDSDIYEGAMNELNDVFGHQYVLKRTLPAETAYERCAEDSGTVFSINKKTYDGDVKPFNRAYTAAEEWVKELYEMVVAYHKRRDQ</sequence>
<proteinExistence type="predicted"/>
<name>A0ABT1N0U2_9GAMM</name>
<dbReference type="Pfam" id="PF13614">
    <property type="entry name" value="AAA_31"/>
    <property type="match status" value="1"/>
</dbReference>
<organism evidence="2 3">
    <name type="scientific">Photobacterium pectinilyticum</name>
    <dbReference type="NCBI Taxonomy" id="2906793"/>
    <lineage>
        <taxon>Bacteria</taxon>
        <taxon>Pseudomonadati</taxon>
        <taxon>Pseudomonadota</taxon>
        <taxon>Gammaproteobacteria</taxon>
        <taxon>Vibrionales</taxon>
        <taxon>Vibrionaceae</taxon>
        <taxon>Photobacterium</taxon>
    </lineage>
</organism>
<accession>A0ABT1N0U2</accession>
<comment type="caution">
    <text evidence="2">The sequence shown here is derived from an EMBL/GenBank/DDBJ whole genome shotgun (WGS) entry which is preliminary data.</text>
</comment>
<dbReference type="InterPro" id="IPR050678">
    <property type="entry name" value="DNA_Partitioning_ATPase"/>
</dbReference>
<protein>
    <submittedName>
        <fullName evidence="2">ParA family protein</fullName>
    </submittedName>
</protein>
<dbReference type="PANTHER" id="PTHR13696:SF98">
    <property type="entry name" value="PLASMID PARTITION PROTEIN A"/>
    <property type="match status" value="1"/>
</dbReference>
<dbReference type="PANTHER" id="PTHR13696">
    <property type="entry name" value="P-LOOP CONTAINING NUCLEOSIDE TRIPHOSPHATE HYDROLASE"/>
    <property type="match status" value="1"/>
</dbReference>